<organism evidence="2 4">
    <name type="scientific">Alkalihalobacillus alcalophilus ATCC 27647 = CGMCC 1.3604</name>
    <dbReference type="NCBI Taxonomy" id="1218173"/>
    <lineage>
        <taxon>Bacteria</taxon>
        <taxon>Bacillati</taxon>
        <taxon>Bacillota</taxon>
        <taxon>Bacilli</taxon>
        <taxon>Bacillales</taxon>
        <taxon>Bacillaceae</taxon>
        <taxon>Alkalihalobacillus</taxon>
    </lineage>
</organism>
<evidence type="ECO:0000313" key="3">
    <source>
        <dbReference type="EMBL" id="THG89716.1"/>
    </source>
</evidence>
<feature type="transmembrane region" description="Helical" evidence="1">
    <location>
        <begin position="74"/>
        <end position="93"/>
    </location>
</feature>
<evidence type="ECO:0000313" key="4">
    <source>
        <dbReference type="Proteomes" id="UP000002754"/>
    </source>
</evidence>
<evidence type="ECO:0008006" key="6">
    <source>
        <dbReference type="Google" id="ProtNLM"/>
    </source>
</evidence>
<evidence type="ECO:0000256" key="1">
    <source>
        <dbReference type="SAM" id="Phobius"/>
    </source>
</evidence>
<keyword evidence="1" id="KW-1133">Transmembrane helix</keyword>
<dbReference type="EMBL" id="ALPT02000021">
    <property type="protein sequence ID" value="KGA97804.1"/>
    <property type="molecule type" value="Genomic_DNA"/>
</dbReference>
<sequence>MFDLQFITRVYQGVKASLLFWVYMLRGLIIYGFLPSLFALLAVMNDIRRGFEEEEHSVSSLYSEYYNKYSEYKAGSFLFSFLFVLYYTGLFFINQRPDDGVSLLLTIFVVYILALTIIVLSYGAHFVVIKQMTLKAGCIHGFLAALRNLLLSIGLLAVVFGLGYIATINFFLFIISFPALYGFAILFFLGRVAGIKK</sequence>
<feature type="transmembrane region" description="Helical" evidence="1">
    <location>
        <begin position="170"/>
        <end position="189"/>
    </location>
</feature>
<dbReference type="Proteomes" id="UP000297014">
    <property type="component" value="Unassembled WGS sequence"/>
</dbReference>
<dbReference type="EMBL" id="JALP01000201">
    <property type="protein sequence ID" value="THG89716.1"/>
    <property type="molecule type" value="Genomic_DNA"/>
</dbReference>
<dbReference type="Proteomes" id="UP000002754">
    <property type="component" value="Unassembled WGS sequence"/>
</dbReference>
<reference evidence="2 4" key="1">
    <citation type="journal article" date="2014" name="Genome Announc.">
        <title>Draft Genome Sequence of Bacillus alcalophilus AV1934, a Classic Alkaliphile Isolated from Human Feces in 1934.</title>
        <authorList>
            <person name="Attie O."/>
            <person name="Jayaprakash A."/>
            <person name="Shah H."/>
            <person name="Paulsen I.T."/>
            <person name="Morino M."/>
            <person name="Takahashi Y."/>
            <person name="Narumi I."/>
            <person name="Sachidanandam R."/>
            <person name="Satoh K."/>
            <person name="Ito M."/>
            <person name="Krulwich T.A."/>
        </authorList>
    </citation>
    <scope>NUCLEOTIDE SEQUENCE [LARGE SCALE GENOMIC DNA]</scope>
    <source>
        <strain evidence="2 4">AV1934</strain>
    </source>
</reference>
<feature type="transmembrane region" description="Helical" evidence="1">
    <location>
        <begin position="141"/>
        <end position="164"/>
    </location>
</feature>
<dbReference type="eggNOG" id="ENOG5030DYF">
    <property type="taxonomic scope" value="Bacteria"/>
</dbReference>
<evidence type="ECO:0000313" key="2">
    <source>
        <dbReference type="EMBL" id="KGA97804.1"/>
    </source>
</evidence>
<dbReference type="Pfam" id="PF04854">
    <property type="entry name" value="DUF624"/>
    <property type="match status" value="1"/>
</dbReference>
<feature type="transmembrane region" description="Helical" evidence="1">
    <location>
        <begin position="105"/>
        <end position="129"/>
    </location>
</feature>
<comment type="caution">
    <text evidence="2">The sequence shown here is derived from an EMBL/GenBank/DDBJ whole genome shotgun (WGS) entry which is preliminary data.</text>
</comment>
<evidence type="ECO:0000313" key="5">
    <source>
        <dbReference type="Proteomes" id="UP000297014"/>
    </source>
</evidence>
<protein>
    <recommendedName>
        <fullName evidence="6">DUF624 domain-containing protein</fullName>
    </recommendedName>
</protein>
<accession>A0A094WJ54</accession>
<dbReference type="RefSeq" id="WP_004428258.1">
    <property type="nucleotide sequence ID" value="NZ_ALPT02000021.1"/>
</dbReference>
<proteinExistence type="predicted"/>
<reference evidence="3 5" key="2">
    <citation type="submission" date="2014-01" db="EMBL/GenBank/DDBJ databases">
        <title>Draft genome sequencing of Bacillus alcalophilus CGMCC 1.3604.</title>
        <authorList>
            <person name="Yang J."/>
            <person name="Diao L."/>
            <person name="Yang S."/>
        </authorList>
    </citation>
    <scope>NUCLEOTIDE SEQUENCE [LARGE SCALE GENOMIC DNA]</scope>
    <source>
        <strain evidence="3 5">CGMCC 1.3604</strain>
    </source>
</reference>
<gene>
    <name evidence="3" type="ORF">AJ85_15560</name>
    <name evidence="2" type="ORF">BALCAV_0208230</name>
</gene>
<name>A0A094WJ54_ALKAL</name>
<dbReference type="InterPro" id="IPR006938">
    <property type="entry name" value="DUF624"/>
</dbReference>
<feature type="transmembrane region" description="Helical" evidence="1">
    <location>
        <begin position="20"/>
        <end position="43"/>
    </location>
</feature>
<dbReference type="AlphaFoldDB" id="A0A094WJ54"/>
<keyword evidence="1" id="KW-0812">Transmembrane</keyword>
<keyword evidence="1" id="KW-0472">Membrane</keyword>
<keyword evidence="4" id="KW-1185">Reference proteome</keyword>